<evidence type="ECO:0000313" key="1">
    <source>
        <dbReference type="EMBL" id="GJD65765.1"/>
    </source>
</evidence>
<reference evidence="1" key="2">
    <citation type="submission" date="2021-08" db="EMBL/GenBank/DDBJ databases">
        <authorList>
            <person name="Tani A."/>
            <person name="Ola A."/>
            <person name="Ogura Y."/>
            <person name="Katsura K."/>
            <person name="Hayashi T."/>
        </authorList>
    </citation>
    <scope>NUCLEOTIDE SEQUENCE</scope>
    <source>
        <strain evidence="1">JCM 32048</strain>
    </source>
</reference>
<organism evidence="1 2">
    <name type="scientific">Methylobacterium frigidaeris</name>
    <dbReference type="NCBI Taxonomy" id="2038277"/>
    <lineage>
        <taxon>Bacteria</taxon>
        <taxon>Pseudomonadati</taxon>
        <taxon>Pseudomonadota</taxon>
        <taxon>Alphaproteobacteria</taxon>
        <taxon>Hyphomicrobiales</taxon>
        <taxon>Methylobacteriaceae</taxon>
        <taxon>Methylobacterium</taxon>
    </lineage>
</organism>
<dbReference type="EMBL" id="BPQJ01000047">
    <property type="protein sequence ID" value="GJD65765.1"/>
    <property type="molecule type" value="Genomic_DNA"/>
</dbReference>
<sequence>MGLESLIPHSATIYEFETGPVTSTVANGSGATYRTAVMTFLTTQRLGFMRVRVKEVRYVNLYENVERRESDALLWDRDDGPYECTFTDGTRINALIGTTVLSDRLATDARDLQGNAKGAAAWSSAGVIPGVLEQTYLLAV</sequence>
<keyword evidence="2" id="KW-1185">Reference proteome</keyword>
<proteinExistence type="predicted"/>
<protein>
    <submittedName>
        <fullName evidence="1">Uncharacterized protein</fullName>
    </submittedName>
</protein>
<dbReference type="RefSeq" id="WP_238193126.1">
    <property type="nucleotide sequence ID" value="NZ_BPQJ01000047.1"/>
</dbReference>
<dbReference type="Proteomes" id="UP001055286">
    <property type="component" value="Unassembled WGS sequence"/>
</dbReference>
<gene>
    <name evidence="1" type="ORF">MPEAHAMD_5960</name>
</gene>
<comment type="caution">
    <text evidence="1">The sequence shown here is derived from an EMBL/GenBank/DDBJ whole genome shotgun (WGS) entry which is preliminary data.</text>
</comment>
<accession>A0AA37HH09</accession>
<reference evidence="1" key="1">
    <citation type="journal article" date="2016" name="Front. Microbiol.">
        <title>Genome Sequence of the Piezophilic, Mesophilic Sulfate-Reducing Bacterium Desulfovibrio indicus J2T.</title>
        <authorList>
            <person name="Cao J."/>
            <person name="Maignien L."/>
            <person name="Shao Z."/>
            <person name="Alain K."/>
            <person name="Jebbar M."/>
        </authorList>
    </citation>
    <scope>NUCLEOTIDE SEQUENCE</scope>
    <source>
        <strain evidence="1">JCM 32048</strain>
    </source>
</reference>
<evidence type="ECO:0000313" key="2">
    <source>
        <dbReference type="Proteomes" id="UP001055286"/>
    </source>
</evidence>
<dbReference type="AlphaFoldDB" id="A0AA37HH09"/>
<name>A0AA37HH09_9HYPH</name>